<reference evidence="2" key="1">
    <citation type="journal article" date="2023" name="G3 (Bethesda)">
        <title>A reference genome for the long-term kleptoplast-retaining sea slug Elysia crispata morphotype clarki.</title>
        <authorList>
            <person name="Eastman K.E."/>
            <person name="Pendleton A.L."/>
            <person name="Shaikh M.A."/>
            <person name="Suttiyut T."/>
            <person name="Ogas R."/>
            <person name="Tomko P."/>
            <person name="Gavelis G."/>
            <person name="Widhalm J.R."/>
            <person name="Wisecaver J.H."/>
        </authorList>
    </citation>
    <scope>NUCLEOTIDE SEQUENCE</scope>
    <source>
        <strain evidence="2">ECLA1</strain>
    </source>
</reference>
<comment type="caution">
    <text evidence="2">The sequence shown here is derived from an EMBL/GenBank/DDBJ whole genome shotgun (WGS) entry which is preliminary data.</text>
</comment>
<evidence type="ECO:0000259" key="1">
    <source>
        <dbReference type="Pfam" id="PF13843"/>
    </source>
</evidence>
<proteinExistence type="predicted"/>
<gene>
    <name evidence="2" type="ORF">RRG08_000328</name>
</gene>
<dbReference type="Proteomes" id="UP001283361">
    <property type="component" value="Unassembled WGS sequence"/>
</dbReference>
<accession>A0AAE1D5D1</accession>
<organism evidence="2 3">
    <name type="scientific">Elysia crispata</name>
    <name type="common">lettuce slug</name>
    <dbReference type="NCBI Taxonomy" id="231223"/>
    <lineage>
        <taxon>Eukaryota</taxon>
        <taxon>Metazoa</taxon>
        <taxon>Spiralia</taxon>
        <taxon>Lophotrochozoa</taxon>
        <taxon>Mollusca</taxon>
        <taxon>Gastropoda</taxon>
        <taxon>Heterobranchia</taxon>
        <taxon>Euthyneura</taxon>
        <taxon>Panpulmonata</taxon>
        <taxon>Sacoglossa</taxon>
        <taxon>Placobranchoidea</taxon>
        <taxon>Plakobranchidae</taxon>
        <taxon>Elysia</taxon>
    </lineage>
</organism>
<dbReference type="PANTHER" id="PTHR46599">
    <property type="entry name" value="PIGGYBAC TRANSPOSABLE ELEMENT-DERIVED PROTEIN 4"/>
    <property type="match status" value="1"/>
</dbReference>
<evidence type="ECO:0000313" key="2">
    <source>
        <dbReference type="EMBL" id="KAK3757410.1"/>
    </source>
</evidence>
<dbReference type="EMBL" id="JAWDGP010005368">
    <property type="protein sequence ID" value="KAK3757410.1"/>
    <property type="molecule type" value="Genomic_DNA"/>
</dbReference>
<dbReference type="Pfam" id="PF13843">
    <property type="entry name" value="DDE_Tnp_1_7"/>
    <property type="match status" value="1"/>
</dbReference>
<sequence>MVSNNSTVETVQVRGKTKPTMVHEYNQFMNRCDRADQNLGYYGLHTRKSKKWWKKIYIWALEIVHINAFTLHKLQNNPTPQQLRSSKFSLKTFKESVLKGFVEMYAQEAGLTNNPLAQPEPGRVLPGRPDPLPLERLSAKQHLIRHTKNDTKCQYCTKRTGFICTGCGDKPHLHPNGCFEAYHREKL</sequence>
<feature type="domain" description="PiggyBac transposable element-derived protein" evidence="1">
    <location>
        <begin position="13"/>
        <end position="69"/>
    </location>
</feature>
<protein>
    <recommendedName>
        <fullName evidence="1">PiggyBac transposable element-derived protein domain-containing protein</fullName>
    </recommendedName>
</protein>
<dbReference type="InterPro" id="IPR029526">
    <property type="entry name" value="PGBD"/>
</dbReference>
<dbReference type="PANTHER" id="PTHR46599:SF3">
    <property type="entry name" value="PIGGYBAC TRANSPOSABLE ELEMENT-DERIVED PROTEIN 4"/>
    <property type="match status" value="1"/>
</dbReference>
<keyword evidence="3" id="KW-1185">Reference proteome</keyword>
<name>A0AAE1D5D1_9GAST</name>
<evidence type="ECO:0000313" key="3">
    <source>
        <dbReference type="Proteomes" id="UP001283361"/>
    </source>
</evidence>
<dbReference type="AlphaFoldDB" id="A0AAE1D5D1"/>